<reference evidence="1 2" key="1">
    <citation type="journal article" date="2015" name="Parasit. Vectors">
        <title>Draft genome of the scabies mite.</title>
        <authorList>
            <person name="Rider S.D.Jr."/>
            <person name="Morgan M.S."/>
            <person name="Arlian L.G."/>
        </authorList>
    </citation>
    <scope>NUCLEOTIDE SEQUENCE [LARGE SCALE GENOMIC DNA]</scope>
    <source>
        <strain evidence="1">Arlian Lab</strain>
    </source>
</reference>
<organism evidence="1 2">
    <name type="scientific">Sarcoptes scabiei</name>
    <name type="common">Itch mite</name>
    <name type="synonym">Acarus scabiei</name>
    <dbReference type="NCBI Taxonomy" id="52283"/>
    <lineage>
        <taxon>Eukaryota</taxon>
        <taxon>Metazoa</taxon>
        <taxon>Ecdysozoa</taxon>
        <taxon>Arthropoda</taxon>
        <taxon>Chelicerata</taxon>
        <taxon>Arachnida</taxon>
        <taxon>Acari</taxon>
        <taxon>Acariformes</taxon>
        <taxon>Sarcoptiformes</taxon>
        <taxon>Astigmata</taxon>
        <taxon>Psoroptidia</taxon>
        <taxon>Sarcoptoidea</taxon>
        <taxon>Sarcoptidae</taxon>
        <taxon>Sarcoptinae</taxon>
        <taxon>Sarcoptes</taxon>
    </lineage>
</organism>
<comment type="caution">
    <text evidence="1">The sequence shown here is derived from an EMBL/GenBank/DDBJ whole genome shotgun (WGS) entry which is preliminary data.</text>
</comment>
<protein>
    <submittedName>
        <fullName evidence="1">Uncharacterized protein</fullName>
    </submittedName>
</protein>
<name>A0A132A2G8_SARSC</name>
<dbReference type="Proteomes" id="UP000616769">
    <property type="component" value="Unassembled WGS sequence"/>
</dbReference>
<proteinExistence type="predicted"/>
<dbReference type="EMBL" id="JXLN01010147">
    <property type="protein sequence ID" value="KPM05197.1"/>
    <property type="molecule type" value="Genomic_DNA"/>
</dbReference>
<dbReference type="AlphaFoldDB" id="A0A132A2G8"/>
<accession>A0A132A2G8</accession>
<sequence>MEEIYIHIHGIQSRLPGDICWSNKKHLCTRYKEGVRATGIADKNDNKEARTVSMKGDRLCIFSIQ</sequence>
<gene>
    <name evidence="1" type="ORF">QR98_0036560</name>
</gene>
<evidence type="ECO:0000313" key="1">
    <source>
        <dbReference type="EMBL" id="KPM05197.1"/>
    </source>
</evidence>
<evidence type="ECO:0000313" key="2">
    <source>
        <dbReference type="Proteomes" id="UP000616769"/>
    </source>
</evidence>
<dbReference type="VEuPathDB" id="VectorBase:SSCA002250"/>